<dbReference type="Pfam" id="PF13672">
    <property type="entry name" value="PP2C_2"/>
    <property type="match status" value="1"/>
</dbReference>
<dbReference type="PROSITE" id="PS51746">
    <property type="entry name" value="PPM_2"/>
    <property type="match status" value="1"/>
</dbReference>
<keyword evidence="3" id="KW-1185">Reference proteome</keyword>
<dbReference type="PANTHER" id="PTHR47992">
    <property type="entry name" value="PROTEIN PHOSPHATASE"/>
    <property type="match status" value="1"/>
</dbReference>
<dbReference type="CDD" id="cd00143">
    <property type="entry name" value="PP2Cc"/>
    <property type="match status" value="1"/>
</dbReference>
<dbReference type="RefSeq" id="WP_256944841.1">
    <property type="nucleotide sequence ID" value="NZ_JANHNZ010000003.1"/>
</dbReference>
<dbReference type="EMBL" id="JANHNZ010000003">
    <property type="protein sequence ID" value="MCQ9209727.1"/>
    <property type="molecule type" value="Genomic_DNA"/>
</dbReference>
<evidence type="ECO:0000313" key="3">
    <source>
        <dbReference type="Proteomes" id="UP001059480"/>
    </source>
</evidence>
<name>A0ABT1WMH0_9LACT</name>
<reference evidence="2" key="2">
    <citation type="journal article" date="2023" name="Curr. Microbiol.">
        <title>Granulicatella seriolae sp. nov., a Novel Facultative Anaerobe Isolated from Yellowtail Marine Fish.</title>
        <authorList>
            <person name="Lee M."/>
            <person name="Choi Y.J."/>
            <person name="Farooq A."/>
            <person name="Jeong J.B."/>
            <person name="Jung M.Y."/>
        </authorList>
    </citation>
    <scope>NUCLEOTIDE SEQUENCE</scope>
    <source>
        <strain evidence="2">S8</strain>
    </source>
</reference>
<reference evidence="2" key="3">
    <citation type="journal article" date="2023" name="Microbiol. Resour. Announc.">
        <title>Draft Genome Sequence of Granulicatella sp. Strain S8, Isolated from a Marine Fish, Seriola quinqueradiata.</title>
        <authorList>
            <person name="Lee M."/>
            <person name="Farooq A."/>
            <person name="Jeong J.B."/>
            <person name="Jung M.Y."/>
        </authorList>
    </citation>
    <scope>NUCLEOTIDE SEQUENCE</scope>
    <source>
        <strain evidence="2">S8</strain>
    </source>
</reference>
<protein>
    <submittedName>
        <fullName evidence="2">Stp1/IreP family PP2C-type Ser/Thr phosphatase</fullName>
    </submittedName>
</protein>
<dbReference type="SMART" id="SM00332">
    <property type="entry name" value="PP2Cc"/>
    <property type="match status" value="1"/>
</dbReference>
<evidence type="ECO:0000259" key="1">
    <source>
        <dbReference type="PROSITE" id="PS51746"/>
    </source>
</evidence>
<sequence length="253" mass="27922">MKIAVNSDQGLRRNLNEDSVGYFYNQAQIPLLIVCDGIGGHNAGDVASSMAVSHLGADWEKSSLTQFSDIHLWLVDHIRQENDRIYEKARTFRDLDGMGTTLVASVIIGDQLLVANVGDSRAYLYRAYHLKQLTEDHSLVNELIKSGEITPDEAQNHPKRNYVTRSVGVSFDVNIDFLRVTLKDQDIVLLCSDGLSNMLSIEEIQTILTNVSGLEQQAQEAINAANQAGGRDNITIALAKIALPISQEDNNND</sequence>
<evidence type="ECO:0000313" key="2">
    <source>
        <dbReference type="EMBL" id="MCQ9209727.1"/>
    </source>
</evidence>
<dbReference type="NCBIfam" id="NF033484">
    <property type="entry name" value="Stp1_PP2C_phos"/>
    <property type="match status" value="1"/>
</dbReference>
<feature type="domain" description="PPM-type phosphatase" evidence="1">
    <location>
        <begin position="2"/>
        <end position="241"/>
    </location>
</feature>
<organism evidence="2 3">
    <name type="scientific">Granulicatella seriolae</name>
    <dbReference type="NCBI Taxonomy" id="2967226"/>
    <lineage>
        <taxon>Bacteria</taxon>
        <taxon>Bacillati</taxon>
        <taxon>Bacillota</taxon>
        <taxon>Bacilli</taxon>
        <taxon>Lactobacillales</taxon>
        <taxon>Carnobacteriaceae</taxon>
        <taxon>Granulicatella</taxon>
    </lineage>
</organism>
<dbReference type="InterPro" id="IPR036457">
    <property type="entry name" value="PPM-type-like_dom_sf"/>
</dbReference>
<dbReference type="SMART" id="SM00331">
    <property type="entry name" value="PP2C_SIG"/>
    <property type="match status" value="1"/>
</dbReference>
<accession>A0ABT1WMH0</accession>
<dbReference type="InterPro" id="IPR015655">
    <property type="entry name" value="PP2C"/>
</dbReference>
<comment type="caution">
    <text evidence="2">The sequence shown here is derived from an EMBL/GenBank/DDBJ whole genome shotgun (WGS) entry which is preliminary data.</text>
</comment>
<proteinExistence type="predicted"/>
<reference evidence="2" key="1">
    <citation type="submission" date="2022-07" db="EMBL/GenBank/DDBJ databases">
        <authorList>
            <person name="Jung M.-Y."/>
            <person name="Lee M."/>
        </authorList>
    </citation>
    <scope>NUCLEOTIDE SEQUENCE</scope>
    <source>
        <strain evidence="2">S8</strain>
    </source>
</reference>
<dbReference type="Gene3D" id="3.60.40.10">
    <property type="entry name" value="PPM-type phosphatase domain"/>
    <property type="match status" value="1"/>
</dbReference>
<gene>
    <name evidence="2" type="ORF">NPA36_04105</name>
</gene>
<dbReference type="Proteomes" id="UP001059480">
    <property type="component" value="Unassembled WGS sequence"/>
</dbReference>
<dbReference type="InterPro" id="IPR001932">
    <property type="entry name" value="PPM-type_phosphatase-like_dom"/>
</dbReference>
<dbReference type="SUPFAM" id="SSF81606">
    <property type="entry name" value="PP2C-like"/>
    <property type="match status" value="1"/>
</dbReference>